<sequence>MIKNTEDRDNICAVDDILCRGGADWRIFRILAELVDGFEFLSNVRGDVTVLGTKSILPGSAYYDAAYELGKALAKNGNTVVTGGGPGTMEAANKGAFEAGGTSIGINIITDRGERVNNFVNKSLGFHFPFVRKLIITAPSEAFAFFPGGFGTLHQLFELLTLIETKKREPMPILLYGEEFWAPMLEYFRLLSEKFKTINRVDEDLVTVLHQPEDILKYLR</sequence>
<dbReference type="STRING" id="1798709.A2538_03585"/>
<dbReference type="GO" id="GO:0016787">
    <property type="term" value="F:hydrolase activity"/>
    <property type="evidence" value="ECO:0007669"/>
    <property type="project" value="UniProtKB-KW"/>
</dbReference>
<keyword evidence="1" id="KW-0203">Cytokinin biosynthesis</keyword>
<evidence type="ECO:0000313" key="3">
    <source>
        <dbReference type="Proteomes" id="UP000178254"/>
    </source>
</evidence>
<dbReference type="Proteomes" id="UP000178254">
    <property type="component" value="Unassembled WGS sequence"/>
</dbReference>
<dbReference type="GO" id="GO:0009691">
    <property type="term" value="P:cytokinin biosynthetic process"/>
    <property type="evidence" value="ECO:0007669"/>
    <property type="project" value="UniProtKB-UniRule"/>
</dbReference>
<dbReference type="GO" id="GO:0005829">
    <property type="term" value="C:cytosol"/>
    <property type="evidence" value="ECO:0007669"/>
    <property type="project" value="TreeGrafter"/>
</dbReference>
<organism evidence="2 3">
    <name type="scientific">Candidatus Magasanikbacteria bacterium RIFOXYD2_FULL_41_14</name>
    <dbReference type="NCBI Taxonomy" id="1798709"/>
    <lineage>
        <taxon>Bacteria</taxon>
        <taxon>Candidatus Magasanikiibacteriota</taxon>
    </lineage>
</organism>
<dbReference type="AlphaFoldDB" id="A0A1F6PCU0"/>
<dbReference type="SUPFAM" id="SSF102405">
    <property type="entry name" value="MCP/YpsA-like"/>
    <property type="match status" value="1"/>
</dbReference>
<dbReference type="NCBIfam" id="TIGR00730">
    <property type="entry name" value="Rossman fold protein, TIGR00730 family"/>
    <property type="match status" value="1"/>
</dbReference>
<dbReference type="EC" id="3.2.2.n1" evidence="1"/>
<dbReference type="Gene3D" id="3.40.50.450">
    <property type="match status" value="1"/>
</dbReference>
<evidence type="ECO:0000313" key="2">
    <source>
        <dbReference type="EMBL" id="OGH93982.1"/>
    </source>
</evidence>
<dbReference type="InterPro" id="IPR052341">
    <property type="entry name" value="LOG_family_nucleotidases"/>
</dbReference>
<protein>
    <recommendedName>
        <fullName evidence="1">Cytokinin riboside 5'-monophosphate phosphoribohydrolase</fullName>
        <ecNumber evidence="1">3.2.2.n1</ecNumber>
    </recommendedName>
</protein>
<reference evidence="2 3" key="1">
    <citation type="journal article" date="2016" name="Nat. Commun.">
        <title>Thousands of microbial genomes shed light on interconnected biogeochemical processes in an aquifer system.</title>
        <authorList>
            <person name="Anantharaman K."/>
            <person name="Brown C.T."/>
            <person name="Hug L.A."/>
            <person name="Sharon I."/>
            <person name="Castelle C.J."/>
            <person name="Probst A.J."/>
            <person name="Thomas B.C."/>
            <person name="Singh A."/>
            <person name="Wilkins M.J."/>
            <person name="Karaoz U."/>
            <person name="Brodie E.L."/>
            <person name="Williams K.H."/>
            <person name="Hubbard S.S."/>
            <person name="Banfield J.F."/>
        </authorList>
    </citation>
    <scope>NUCLEOTIDE SEQUENCE [LARGE SCALE GENOMIC DNA]</scope>
</reference>
<dbReference type="PANTHER" id="PTHR43393:SF3">
    <property type="entry name" value="LYSINE DECARBOXYLASE-LIKE PROTEIN"/>
    <property type="match status" value="1"/>
</dbReference>
<comment type="caution">
    <text evidence="2">The sequence shown here is derived from an EMBL/GenBank/DDBJ whole genome shotgun (WGS) entry which is preliminary data.</text>
</comment>
<dbReference type="Pfam" id="PF03641">
    <property type="entry name" value="Lysine_decarbox"/>
    <property type="match status" value="1"/>
</dbReference>
<gene>
    <name evidence="2" type="ORF">A2538_03585</name>
</gene>
<evidence type="ECO:0000256" key="1">
    <source>
        <dbReference type="RuleBase" id="RU363015"/>
    </source>
</evidence>
<keyword evidence="1" id="KW-0378">Hydrolase</keyword>
<dbReference type="InterPro" id="IPR031100">
    <property type="entry name" value="LOG_fam"/>
</dbReference>
<dbReference type="InterPro" id="IPR005269">
    <property type="entry name" value="LOG"/>
</dbReference>
<proteinExistence type="inferred from homology"/>
<dbReference type="EMBL" id="MFRE01000015">
    <property type="protein sequence ID" value="OGH93982.1"/>
    <property type="molecule type" value="Genomic_DNA"/>
</dbReference>
<accession>A0A1F6PCU0</accession>
<name>A0A1F6PCU0_9BACT</name>
<comment type="similarity">
    <text evidence="1">Belongs to the LOG family.</text>
</comment>
<dbReference type="PANTHER" id="PTHR43393">
    <property type="entry name" value="CYTOKININ RIBOSIDE 5'-MONOPHOSPHATE PHOSPHORIBOHYDROLASE"/>
    <property type="match status" value="1"/>
</dbReference>